<reference evidence="2 3" key="1">
    <citation type="submission" date="2019-07" db="EMBL/GenBank/DDBJ databases">
        <title>Whole genome shotgun sequence of Alkalibacillus haloalkaliphilus NBRC 103110.</title>
        <authorList>
            <person name="Hosoyama A."/>
            <person name="Uohara A."/>
            <person name="Ohji S."/>
            <person name="Ichikawa N."/>
        </authorList>
    </citation>
    <scope>NUCLEOTIDE SEQUENCE [LARGE SCALE GENOMIC DNA]</scope>
    <source>
        <strain evidence="2 3">NBRC 103110</strain>
    </source>
</reference>
<dbReference type="Proteomes" id="UP000321440">
    <property type="component" value="Unassembled WGS sequence"/>
</dbReference>
<keyword evidence="3" id="KW-1185">Reference proteome</keyword>
<proteinExistence type="predicted"/>
<name>A0A511W7A9_9BACI</name>
<feature type="transmembrane region" description="Helical" evidence="1">
    <location>
        <begin position="12"/>
        <end position="32"/>
    </location>
</feature>
<feature type="transmembrane region" description="Helical" evidence="1">
    <location>
        <begin position="38"/>
        <end position="58"/>
    </location>
</feature>
<evidence type="ECO:0000313" key="3">
    <source>
        <dbReference type="Proteomes" id="UP000321440"/>
    </source>
</evidence>
<accession>A0A511W7A9</accession>
<keyword evidence="1" id="KW-0812">Transmembrane</keyword>
<dbReference type="EMBL" id="BJYA01000012">
    <property type="protein sequence ID" value="GEN45963.1"/>
    <property type="molecule type" value="Genomic_DNA"/>
</dbReference>
<evidence type="ECO:0000256" key="1">
    <source>
        <dbReference type="SAM" id="Phobius"/>
    </source>
</evidence>
<gene>
    <name evidence="2" type="ORF">AHA02nite_17390</name>
</gene>
<keyword evidence="1" id="KW-0472">Membrane</keyword>
<evidence type="ECO:0000313" key="2">
    <source>
        <dbReference type="EMBL" id="GEN45963.1"/>
    </source>
</evidence>
<comment type="caution">
    <text evidence="2">The sequence shown here is derived from an EMBL/GenBank/DDBJ whole genome shotgun (WGS) entry which is preliminary data.</text>
</comment>
<organism evidence="2 3">
    <name type="scientific">Alkalibacillus haloalkaliphilus</name>
    <dbReference type="NCBI Taxonomy" id="94136"/>
    <lineage>
        <taxon>Bacteria</taxon>
        <taxon>Bacillati</taxon>
        <taxon>Bacillota</taxon>
        <taxon>Bacilli</taxon>
        <taxon>Bacillales</taxon>
        <taxon>Bacillaceae</taxon>
        <taxon>Alkalibacillus</taxon>
    </lineage>
</organism>
<dbReference type="AlphaFoldDB" id="A0A511W7A9"/>
<feature type="transmembrane region" description="Helical" evidence="1">
    <location>
        <begin position="70"/>
        <end position="95"/>
    </location>
</feature>
<sequence length="97" mass="11293">MNLKVYVNRKKYKQSLLSTLLGLTSIGFYFFMWGVEGFFTLFFFLYIIFYLAHIILFIKAIKYRNNLILLGFNTIVSILNLPCLVVILVLISIGINN</sequence>
<keyword evidence="1" id="KW-1133">Transmembrane helix</keyword>
<protein>
    <submittedName>
        <fullName evidence="2">Uncharacterized protein</fullName>
    </submittedName>
</protein>